<dbReference type="AlphaFoldDB" id="A0A1E5L0D1"/>
<organism evidence="1 2">
    <name type="scientific">Enterococcus rivorum</name>
    <dbReference type="NCBI Taxonomy" id="762845"/>
    <lineage>
        <taxon>Bacteria</taxon>
        <taxon>Bacillati</taxon>
        <taxon>Bacillota</taxon>
        <taxon>Bacilli</taxon>
        <taxon>Lactobacillales</taxon>
        <taxon>Enterococcaceae</taxon>
        <taxon>Enterococcus</taxon>
    </lineage>
</organism>
<reference evidence="1 2" key="1">
    <citation type="submission" date="2016-09" db="EMBL/GenBank/DDBJ databases">
        <authorList>
            <person name="Capua I."/>
            <person name="De Benedictis P."/>
            <person name="Joannis T."/>
            <person name="Lombin L.H."/>
            <person name="Cattoli G."/>
        </authorList>
    </citation>
    <scope>NUCLEOTIDE SEQUENCE [LARGE SCALE GENOMIC DNA]</scope>
    <source>
        <strain evidence="1 2">LMG 25899</strain>
    </source>
</reference>
<sequence>MEKEKLYSVELTAREICELATMIGITAWKVEKELERITQECDEFTSEGFLLEYPNALMTPDERLADIEKSLNDRTIDVNNIGPMFQRISTAQRKIENFASIEKFERSIHAMEHIADLYSKE</sequence>
<dbReference type="STRING" id="762845.BCR26_08865"/>
<comment type="caution">
    <text evidence="1">The sequence shown here is derived from an EMBL/GenBank/DDBJ whole genome shotgun (WGS) entry which is preliminary data.</text>
</comment>
<evidence type="ECO:0000313" key="2">
    <source>
        <dbReference type="Proteomes" id="UP000095256"/>
    </source>
</evidence>
<evidence type="ECO:0000313" key="1">
    <source>
        <dbReference type="EMBL" id="OEH83580.1"/>
    </source>
</evidence>
<protein>
    <submittedName>
        <fullName evidence="1">Uncharacterized protein</fullName>
    </submittedName>
</protein>
<gene>
    <name evidence="1" type="ORF">BCR26_08865</name>
</gene>
<accession>A0A1E5L0D1</accession>
<dbReference type="RefSeq" id="WP_069697453.1">
    <property type="nucleotide sequence ID" value="NZ_JAGGMA010000012.1"/>
</dbReference>
<proteinExistence type="predicted"/>
<keyword evidence="2" id="KW-1185">Reference proteome</keyword>
<dbReference type="Proteomes" id="UP000095256">
    <property type="component" value="Unassembled WGS sequence"/>
</dbReference>
<dbReference type="EMBL" id="MIEK01000005">
    <property type="protein sequence ID" value="OEH83580.1"/>
    <property type="molecule type" value="Genomic_DNA"/>
</dbReference>
<name>A0A1E5L0D1_9ENTE</name>